<dbReference type="GO" id="GO:0030245">
    <property type="term" value="P:cellulose catabolic process"/>
    <property type="evidence" value="ECO:0007669"/>
    <property type="project" value="UniProtKB-KW"/>
</dbReference>
<organism evidence="10 11">
    <name type="scientific">Anaerocolumna cellulosilytica</name>
    <dbReference type="NCBI Taxonomy" id="433286"/>
    <lineage>
        <taxon>Bacteria</taxon>
        <taxon>Bacillati</taxon>
        <taxon>Bacillota</taxon>
        <taxon>Clostridia</taxon>
        <taxon>Lachnospirales</taxon>
        <taxon>Lachnospiraceae</taxon>
        <taxon>Anaerocolumna</taxon>
    </lineage>
</organism>
<name>A0A6S6R1U0_9FIRM</name>
<keyword evidence="5" id="KW-0136">Cellulose degradation</keyword>
<evidence type="ECO:0000313" key="11">
    <source>
        <dbReference type="Proteomes" id="UP000515561"/>
    </source>
</evidence>
<evidence type="ECO:0000256" key="4">
    <source>
        <dbReference type="ARBA" id="ARBA00022801"/>
    </source>
</evidence>
<evidence type="ECO:0000256" key="1">
    <source>
        <dbReference type="ARBA" id="ARBA00000448"/>
    </source>
</evidence>
<dbReference type="PRINTS" id="PR00131">
    <property type="entry name" value="GLHYDRLASE1"/>
</dbReference>
<dbReference type="PROSITE" id="PS00653">
    <property type="entry name" value="GLYCOSYL_HYDROL_F1_2"/>
    <property type="match status" value="1"/>
</dbReference>
<dbReference type="RefSeq" id="WP_184094347.1">
    <property type="nucleotide sequence ID" value="NZ_AP023367.1"/>
</dbReference>
<protein>
    <recommendedName>
        <fullName evidence="3 9">Beta-glucosidase</fullName>
        <ecNumber evidence="3 9">3.2.1.21</ecNumber>
    </recommendedName>
</protein>
<dbReference type="Proteomes" id="UP000515561">
    <property type="component" value="Chromosome"/>
</dbReference>
<comment type="similarity">
    <text evidence="2 9">Belongs to the glycosyl hydrolase 1 family.</text>
</comment>
<dbReference type="FunFam" id="3.20.20.80:FF:000004">
    <property type="entry name" value="Beta-glucosidase 6-phospho-beta-glucosidase"/>
    <property type="match status" value="1"/>
</dbReference>
<dbReference type="PANTHER" id="PTHR10353:SF36">
    <property type="entry name" value="LP05116P"/>
    <property type="match status" value="1"/>
</dbReference>
<evidence type="ECO:0000256" key="6">
    <source>
        <dbReference type="ARBA" id="ARBA00023277"/>
    </source>
</evidence>
<dbReference type="InterPro" id="IPR001360">
    <property type="entry name" value="Glyco_hydro_1"/>
</dbReference>
<dbReference type="EMBL" id="AP023367">
    <property type="protein sequence ID" value="BCJ94037.1"/>
    <property type="molecule type" value="Genomic_DNA"/>
</dbReference>
<evidence type="ECO:0000256" key="2">
    <source>
        <dbReference type="ARBA" id="ARBA00010838"/>
    </source>
</evidence>
<evidence type="ECO:0000256" key="9">
    <source>
        <dbReference type="RuleBase" id="RU361175"/>
    </source>
</evidence>
<dbReference type="KEGG" id="acel:acsn021_16060"/>
<evidence type="ECO:0000256" key="8">
    <source>
        <dbReference type="ARBA" id="ARBA00023326"/>
    </source>
</evidence>
<gene>
    <name evidence="10" type="ORF">acsn021_16060</name>
</gene>
<keyword evidence="7 9" id="KW-0326">Glycosidase</keyword>
<dbReference type="Gene3D" id="3.20.20.80">
    <property type="entry name" value="Glycosidases"/>
    <property type="match status" value="1"/>
</dbReference>
<keyword evidence="6" id="KW-0119">Carbohydrate metabolism</keyword>
<dbReference type="InterPro" id="IPR017853">
    <property type="entry name" value="GH"/>
</dbReference>
<dbReference type="Pfam" id="PF00232">
    <property type="entry name" value="Glyco_hydro_1"/>
    <property type="match status" value="1"/>
</dbReference>
<dbReference type="NCBIfam" id="TIGR03356">
    <property type="entry name" value="BGL"/>
    <property type="match status" value="1"/>
</dbReference>
<keyword evidence="11" id="KW-1185">Reference proteome</keyword>
<reference evidence="10 11" key="1">
    <citation type="journal article" date="2016" name="Int. J. Syst. Evol. Microbiol.">
        <title>Descriptions of Anaerotaenia torta gen. nov., sp. nov. and Anaerocolumna cellulosilytica gen. nov., sp. nov. isolated from a methanogenic reactor of cattle waste.</title>
        <authorList>
            <person name="Uek A."/>
            <person name="Ohtaki Y."/>
            <person name="Kaku N."/>
            <person name="Ueki K."/>
        </authorList>
    </citation>
    <scope>NUCLEOTIDE SEQUENCE [LARGE SCALE GENOMIC DNA]</scope>
    <source>
        <strain evidence="10 11">SN021</strain>
    </source>
</reference>
<comment type="catalytic activity">
    <reaction evidence="1 9">
        <text>Hydrolysis of terminal, non-reducing beta-D-glucosyl residues with release of beta-D-glucose.</text>
        <dbReference type="EC" id="3.2.1.21"/>
    </reaction>
</comment>
<sequence length="453" mass="53069">MGIAKDFIFGTATSSFQIEGGSKEDGRSPSIWDDFCQIPGRVLNGHTGETACDHYHRYKEDIARMHELGADSYRFSISWSRIFPQQGIYNPKGMEFYKGILNELKRYHMTAMVTLYHWDLPSWAQRRGGWLNRESVNWFLEYCKKCFEELDNDVEFWITHNEPFCASFVSYFEGRHAPGHKHLEEAVKAAHHILLSHGRAVQLYRKCSGKKQIGIALNMTPAYPATDSFADQLAANNRNGYICRWFLDAVFKGRYPKDMVNLYAGQCKIDFSFIEDGDLGQIAEPCDFLGINYYFIDLIEYDLTNILLSRKAYYSTYKQTDMGWDIGVEEFIQLITWIRKEYTTLPVYITENGSAWDDTVDHGEIHDIDRAEYLIKHLEAVEQMNDLGLLVKGYYYWSFLDNFEWAWGYSKRFGLVYVNYETQERKNKDSFYTYQKYISQAKQSKGNFNQERE</sequence>
<dbReference type="InterPro" id="IPR033132">
    <property type="entry name" value="GH_1_N_CS"/>
</dbReference>
<dbReference type="SUPFAM" id="SSF51445">
    <property type="entry name" value="(Trans)glycosidases"/>
    <property type="match status" value="1"/>
</dbReference>
<keyword evidence="4 9" id="KW-0378">Hydrolase</keyword>
<accession>A0A6S6R1U0</accession>
<evidence type="ECO:0000256" key="3">
    <source>
        <dbReference type="ARBA" id="ARBA00012744"/>
    </source>
</evidence>
<dbReference type="EC" id="3.2.1.21" evidence="3 9"/>
<dbReference type="GO" id="GO:0008422">
    <property type="term" value="F:beta-glucosidase activity"/>
    <property type="evidence" value="ECO:0007669"/>
    <property type="project" value="UniProtKB-EC"/>
</dbReference>
<dbReference type="PANTHER" id="PTHR10353">
    <property type="entry name" value="GLYCOSYL HYDROLASE"/>
    <property type="match status" value="1"/>
</dbReference>
<evidence type="ECO:0000256" key="7">
    <source>
        <dbReference type="ARBA" id="ARBA00023295"/>
    </source>
</evidence>
<evidence type="ECO:0000313" key="10">
    <source>
        <dbReference type="EMBL" id="BCJ94037.1"/>
    </source>
</evidence>
<dbReference type="AlphaFoldDB" id="A0A6S6R1U0"/>
<proteinExistence type="inferred from homology"/>
<evidence type="ECO:0000256" key="5">
    <source>
        <dbReference type="ARBA" id="ARBA00023001"/>
    </source>
</evidence>
<dbReference type="InterPro" id="IPR017736">
    <property type="entry name" value="Glyco_hydro_1_beta-glucosidase"/>
</dbReference>
<dbReference type="GO" id="GO:0005829">
    <property type="term" value="C:cytosol"/>
    <property type="evidence" value="ECO:0007669"/>
    <property type="project" value="TreeGrafter"/>
</dbReference>
<keyword evidence="8" id="KW-0624">Polysaccharide degradation</keyword>